<keyword evidence="2" id="KW-1185">Reference proteome</keyword>
<comment type="caution">
    <text evidence="1">The sequence shown here is derived from an EMBL/GenBank/DDBJ whole genome shotgun (WGS) entry which is preliminary data.</text>
</comment>
<dbReference type="EMBL" id="MLYV02000005">
    <property type="protein sequence ID" value="PSS38089.1"/>
    <property type="molecule type" value="Genomic_DNA"/>
</dbReference>
<dbReference type="AlphaFoldDB" id="A0A2R6S7C5"/>
<reference evidence="1 2" key="1">
    <citation type="submission" date="2018-02" db="EMBL/GenBank/DDBJ databases">
        <title>Genome sequence of the basidiomycete white-rot fungus Phlebia centrifuga.</title>
        <authorList>
            <person name="Granchi Z."/>
            <person name="Peng M."/>
            <person name="de Vries R.P."/>
            <person name="Hilden K."/>
            <person name="Makela M.R."/>
            <person name="Grigoriev I."/>
            <person name="Riley R."/>
        </authorList>
    </citation>
    <scope>NUCLEOTIDE SEQUENCE [LARGE SCALE GENOMIC DNA]</scope>
    <source>
        <strain evidence="1 2">FBCC195</strain>
    </source>
</reference>
<accession>A0A2R6S7C5</accession>
<proteinExistence type="predicted"/>
<evidence type="ECO:0000313" key="2">
    <source>
        <dbReference type="Proteomes" id="UP000186601"/>
    </source>
</evidence>
<evidence type="ECO:0000313" key="1">
    <source>
        <dbReference type="EMBL" id="PSS38089.1"/>
    </source>
</evidence>
<dbReference type="Proteomes" id="UP000186601">
    <property type="component" value="Unassembled WGS sequence"/>
</dbReference>
<gene>
    <name evidence="1" type="ORF">PHLCEN_2v69</name>
</gene>
<protein>
    <submittedName>
        <fullName evidence="1">Uncharacterized protein</fullName>
    </submittedName>
</protein>
<sequence length="114" mass="13289">MSEVRLETIVIDLSRRDLMIAAMTRDWKKSDTLASRLPDLLKIVLGFDSMSDMSRFMNEVVDTQMDNLREAGKLRYAVFDYSKTGWQWMRASPGSDKLEATPFSDRQDLWRVYA</sequence>
<name>A0A2R6S7C5_9APHY</name>
<organism evidence="1 2">
    <name type="scientific">Hermanssonia centrifuga</name>
    <dbReference type="NCBI Taxonomy" id="98765"/>
    <lineage>
        <taxon>Eukaryota</taxon>
        <taxon>Fungi</taxon>
        <taxon>Dikarya</taxon>
        <taxon>Basidiomycota</taxon>
        <taxon>Agaricomycotina</taxon>
        <taxon>Agaricomycetes</taxon>
        <taxon>Polyporales</taxon>
        <taxon>Meruliaceae</taxon>
        <taxon>Hermanssonia</taxon>
    </lineage>
</organism>